<dbReference type="InterPro" id="IPR001387">
    <property type="entry name" value="Cro/C1-type_HTH"/>
</dbReference>
<protein>
    <submittedName>
        <fullName evidence="3">HigA family addiction module antidote protein</fullName>
    </submittedName>
</protein>
<dbReference type="SMART" id="SM00530">
    <property type="entry name" value="HTH_XRE"/>
    <property type="match status" value="1"/>
</dbReference>
<reference evidence="3" key="1">
    <citation type="submission" date="2020-10" db="EMBL/GenBank/DDBJ databases">
        <title>Connecting structure to function with the recovery of over 1000 high-quality activated sludge metagenome-assembled genomes encoding full-length rRNA genes using long-read sequencing.</title>
        <authorList>
            <person name="Singleton C.M."/>
            <person name="Petriglieri F."/>
            <person name="Kristensen J.M."/>
            <person name="Kirkegaard R.H."/>
            <person name="Michaelsen T.Y."/>
            <person name="Andersen M.H."/>
            <person name="Karst S.M."/>
            <person name="Dueholm M.S."/>
            <person name="Nielsen P.H."/>
            <person name="Albertsen M."/>
        </authorList>
    </citation>
    <scope>NUCLEOTIDE SEQUENCE</scope>
    <source>
        <strain evidence="3">Bjer_18-Q3-R1-45_BAT3C.347</strain>
    </source>
</reference>
<dbReference type="GO" id="GO:0003677">
    <property type="term" value="F:DNA binding"/>
    <property type="evidence" value="ECO:0007669"/>
    <property type="project" value="UniProtKB-KW"/>
</dbReference>
<dbReference type="Gene3D" id="1.10.260.40">
    <property type="entry name" value="lambda repressor-like DNA-binding domains"/>
    <property type="match status" value="1"/>
</dbReference>
<sequence>MSRMHNPPHPGEVLRDGVFADTGITVTEFAQRLGVTRVALSRVVNGKAGISADMAVRLAAALGTSAESWLHMQANFDLWHAEKSLKREIAKIEPLKLAA</sequence>
<dbReference type="NCBIfam" id="TIGR02607">
    <property type="entry name" value="antidote_HigA"/>
    <property type="match status" value="1"/>
</dbReference>
<dbReference type="PANTHER" id="PTHR36924:SF1">
    <property type="entry name" value="ANTITOXIN HIGA-1"/>
    <property type="match status" value="1"/>
</dbReference>
<comment type="caution">
    <text evidence="3">The sequence shown here is derived from an EMBL/GenBank/DDBJ whole genome shotgun (WGS) entry which is preliminary data.</text>
</comment>
<dbReference type="AlphaFoldDB" id="A0A9D7E1X9"/>
<dbReference type="PANTHER" id="PTHR36924">
    <property type="entry name" value="ANTITOXIN HIGA-1"/>
    <property type="match status" value="1"/>
</dbReference>
<evidence type="ECO:0000313" key="3">
    <source>
        <dbReference type="EMBL" id="MBK6972659.1"/>
    </source>
</evidence>
<dbReference type="CDD" id="cd00093">
    <property type="entry name" value="HTH_XRE"/>
    <property type="match status" value="1"/>
</dbReference>
<evidence type="ECO:0000259" key="2">
    <source>
        <dbReference type="PROSITE" id="PS50943"/>
    </source>
</evidence>
<dbReference type="Pfam" id="PF01381">
    <property type="entry name" value="HTH_3"/>
    <property type="match status" value="1"/>
</dbReference>
<keyword evidence="1" id="KW-0238">DNA-binding</keyword>
<dbReference type="Proteomes" id="UP000807785">
    <property type="component" value="Unassembled WGS sequence"/>
</dbReference>
<dbReference type="PROSITE" id="PS50943">
    <property type="entry name" value="HTH_CROC1"/>
    <property type="match status" value="1"/>
</dbReference>
<dbReference type="InterPro" id="IPR010982">
    <property type="entry name" value="Lambda_DNA-bd_dom_sf"/>
</dbReference>
<dbReference type="SUPFAM" id="SSF47413">
    <property type="entry name" value="lambda repressor-like DNA-binding domains"/>
    <property type="match status" value="1"/>
</dbReference>
<proteinExistence type="predicted"/>
<dbReference type="EMBL" id="JADJEV010000003">
    <property type="protein sequence ID" value="MBK6972659.1"/>
    <property type="molecule type" value="Genomic_DNA"/>
</dbReference>
<organism evidence="3 4">
    <name type="scientific">Candidatus Methylophosphatis roskildensis</name>
    <dbReference type="NCBI Taxonomy" id="2899263"/>
    <lineage>
        <taxon>Bacteria</taxon>
        <taxon>Pseudomonadati</taxon>
        <taxon>Pseudomonadota</taxon>
        <taxon>Betaproteobacteria</taxon>
        <taxon>Nitrosomonadales</taxon>
        <taxon>Sterolibacteriaceae</taxon>
        <taxon>Candidatus Methylophosphatis</taxon>
    </lineage>
</organism>
<accession>A0A9D7E1X9</accession>
<feature type="domain" description="HTH cro/C1-type" evidence="2">
    <location>
        <begin position="23"/>
        <end position="69"/>
    </location>
</feature>
<name>A0A9D7E1X9_9PROT</name>
<evidence type="ECO:0000313" key="4">
    <source>
        <dbReference type="Proteomes" id="UP000807785"/>
    </source>
</evidence>
<dbReference type="InterPro" id="IPR013430">
    <property type="entry name" value="Toxin_antidote_HigA"/>
</dbReference>
<evidence type="ECO:0000256" key="1">
    <source>
        <dbReference type="ARBA" id="ARBA00023125"/>
    </source>
</evidence>
<gene>
    <name evidence="3" type="ORF">IPH26_06790</name>
</gene>